<dbReference type="EMBL" id="RBZV01000002">
    <property type="protein sequence ID" value="RKP50600.1"/>
    <property type="molecule type" value="Genomic_DNA"/>
</dbReference>
<sequence>MTAPIIPAIDAVQSVQGAKSPAAAAADAMPAAPDKAADPASAHEFAGHVAGADAPQTGTVQMHRAHEPHALETAIAHMRADTATLDARYEQAMTQASHASSLIDPSDPMMSMVRLADFSYSTSLTLAQYQFSMSMADASNGLSRSLLKNNTE</sequence>
<dbReference type="OrthoDB" id="9104004at2"/>
<keyword evidence="2" id="KW-1185">Reference proteome</keyword>
<dbReference type="Proteomes" id="UP000280434">
    <property type="component" value="Unassembled WGS sequence"/>
</dbReference>
<evidence type="ECO:0000313" key="1">
    <source>
        <dbReference type="EMBL" id="RKP50600.1"/>
    </source>
</evidence>
<organism evidence="1 2">
    <name type="scientific">Trinickia fusca</name>
    <dbReference type="NCBI Taxonomy" id="2419777"/>
    <lineage>
        <taxon>Bacteria</taxon>
        <taxon>Pseudomonadati</taxon>
        <taxon>Pseudomonadota</taxon>
        <taxon>Betaproteobacteria</taxon>
        <taxon>Burkholderiales</taxon>
        <taxon>Burkholderiaceae</taxon>
        <taxon>Trinickia</taxon>
    </lineage>
</organism>
<dbReference type="AlphaFoldDB" id="A0A494XIV7"/>
<reference evidence="1 2" key="1">
    <citation type="submission" date="2018-10" db="EMBL/GenBank/DDBJ databases">
        <title>Paraburkholderia sp. 7MK8-2, isolated from soil.</title>
        <authorList>
            <person name="Gao Z.-H."/>
            <person name="Qiu L.-H."/>
        </authorList>
    </citation>
    <scope>NUCLEOTIDE SEQUENCE [LARGE SCALE GENOMIC DNA]</scope>
    <source>
        <strain evidence="1 2">7MK8-2</strain>
    </source>
</reference>
<name>A0A494XIV7_9BURK</name>
<protein>
    <submittedName>
        <fullName evidence="1">Uncharacterized protein</fullName>
    </submittedName>
</protein>
<proteinExistence type="predicted"/>
<evidence type="ECO:0000313" key="2">
    <source>
        <dbReference type="Proteomes" id="UP000280434"/>
    </source>
</evidence>
<accession>A0A494XIV7</accession>
<dbReference type="RefSeq" id="WP_121276518.1">
    <property type="nucleotide sequence ID" value="NZ_RBZV01000002.1"/>
</dbReference>
<gene>
    <name evidence="1" type="ORF">D7S89_05720</name>
</gene>
<comment type="caution">
    <text evidence="1">The sequence shown here is derived from an EMBL/GenBank/DDBJ whole genome shotgun (WGS) entry which is preliminary data.</text>
</comment>